<feature type="compositionally biased region" description="Low complexity" evidence="1">
    <location>
        <begin position="73"/>
        <end position="82"/>
    </location>
</feature>
<accession>A0A6J4SAY5</accession>
<feature type="non-terminal residue" evidence="2">
    <location>
        <position position="1"/>
    </location>
</feature>
<feature type="compositionally biased region" description="Low complexity" evidence="1">
    <location>
        <begin position="18"/>
        <end position="28"/>
    </location>
</feature>
<feature type="region of interest" description="Disordered" evidence="1">
    <location>
        <begin position="1"/>
        <end position="169"/>
    </location>
</feature>
<feature type="compositionally biased region" description="Basic and acidic residues" evidence="1">
    <location>
        <begin position="83"/>
        <end position="93"/>
    </location>
</feature>
<evidence type="ECO:0000256" key="1">
    <source>
        <dbReference type="SAM" id="MobiDB-lite"/>
    </source>
</evidence>
<organism evidence="2">
    <name type="scientific">uncultured Solirubrobacteraceae bacterium</name>
    <dbReference type="NCBI Taxonomy" id="1162706"/>
    <lineage>
        <taxon>Bacteria</taxon>
        <taxon>Bacillati</taxon>
        <taxon>Actinomycetota</taxon>
        <taxon>Thermoleophilia</taxon>
        <taxon>Solirubrobacterales</taxon>
        <taxon>Solirubrobacteraceae</taxon>
        <taxon>environmental samples</taxon>
    </lineage>
</organism>
<gene>
    <name evidence="2" type="ORF">AVDCRST_MAG53-1719</name>
</gene>
<feature type="compositionally biased region" description="Basic residues" evidence="1">
    <location>
        <begin position="1"/>
        <end position="14"/>
    </location>
</feature>
<feature type="non-terminal residue" evidence="2">
    <location>
        <position position="169"/>
    </location>
</feature>
<sequence>GHQHHRADRGRRDRPRCAARGAAPPACRTRGEAVAGPASAGGRPPPRRGRRQARPRAGDRAPCRGTARRGRAGRTAGRGAACRGRDGRAEGRGGARGGRGLPVDCEPHRAGDGRRRDRPVRRGRPAGANGSRGRSAGRRPRRRLRAGLRSARRSRRGGRPRDPPGSPGL</sequence>
<reference evidence="2" key="1">
    <citation type="submission" date="2020-02" db="EMBL/GenBank/DDBJ databases">
        <authorList>
            <person name="Meier V. D."/>
        </authorList>
    </citation>
    <scope>NUCLEOTIDE SEQUENCE</scope>
    <source>
        <strain evidence="2">AVDCRST_MAG53</strain>
    </source>
</reference>
<dbReference type="AlphaFoldDB" id="A0A6J4SAY5"/>
<evidence type="ECO:0000313" key="2">
    <source>
        <dbReference type="EMBL" id="CAA9494514.1"/>
    </source>
</evidence>
<protein>
    <submittedName>
        <fullName evidence="2">Uncharacterized protein</fullName>
    </submittedName>
</protein>
<name>A0A6J4SAY5_9ACTN</name>
<feature type="compositionally biased region" description="Basic residues" evidence="1">
    <location>
        <begin position="45"/>
        <end position="54"/>
    </location>
</feature>
<feature type="compositionally biased region" description="Basic and acidic residues" evidence="1">
    <location>
        <begin position="105"/>
        <end position="115"/>
    </location>
</feature>
<feature type="compositionally biased region" description="Basic residues" evidence="1">
    <location>
        <begin position="135"/>
        <end position="158"/>
    </location>
</feature>
<dbReference type="EMBL" id="CADCVR010000053">
    <property type="protein sequence ID" value="CAA9494514.1"/>
    <property type="molecule type" value="Genomic_DNA"/>
</dbReference>
<feature type="compositionally biased region" description="Low complexity" evidence="1">
    <location>
        <begin position="125"/>
        <end position="134"/>
    </location>
</feature>
<proteinExistence type="predicted"/>